<feature type="compositionally biased region" description="Polar residues" evidence="1">
    <location>
        <begin position="41"/>
        <end position="53"/>
    </location>
</feature>
<protein>
    <submittedName>
        <fullName evidence="2">Uncharacterized protein</fullName>
    </submittedName>
</protein>
<evidence type="ECO:0000313" key="3">
    <source>
        <dbReference type="Proteomes" id="UP000005237"/>
    </source>
</evidence>
<name>A0A8R1I5X0_CAEJA</name>
<accession>A0A8R1I5X0</accession>
<evidence type="ECO:0000256" key="1">
    <source>
        <dbReference type="SAM" id="MobiDB-lite"/>
    </source>
</evidence>
<dbReference type="Proteomes" id="UP000005237">
    <property type="component" value="Unassembled WGS sequence"/>
</dbReference>
<keyword evidence="3" id="KW-1185">Reference proteome</keyword>
<feature type="compositionally biased region" description="Basic and acidic residues" evidence="1">
    <location>
        <begin position="57"/>
        <end position="66"/>
    </location>
</feature>
<organism evidence="2 3">
    <name type="scientific">Caenorhabditis japonica</name>
    <dbReference type="NCBI Taxonomy" id="281687"/>
    <lineage>
        <taxon>Eukaryota</taxon>
        <taxon>Metazoa</taxon>
        <taxon>Ecdysozoa</taxon>
        <taxon>Nematoda</taxon>
        <taxon>Chromadorea</taxon>
        <taxon>Rhabditida</taxon>
        <taxon>Rhabditina</taxon>
        <taxon>Rhabditomorpha</taxon>
        <taxon>Rhabditoidea</taxon>
        <taxon>Rhabditidae</taxon>
        <taxon>Peloderinae</taxon>
        <taxon>Caenorhabditis</taxon>
    </lineage>
</organism>
<sequence>MSATNSRTPRSGMPARTRGGGRAAGGLDRQRARNLNMFGEPTSSSASGINGQFSHRRNVENGENREVTTSSGIPSGSSALERAKAMGVGLPIGQNELKIRVRRKGQPAVPVTDWIQSSGFWFQRKIRLWDVSKLAISKLMCIFAAY</sequence>
<reference evidence="2" key="2">
    <citation type="submission" date="2022-06" db="UniProtKB">
        <authorList>
            <consortium name="EnsemblMetazoa"/>
        </authorList>
    </citation>
    <scope>IDENTIFICATION</scope>
    <source>
        <strain evidence="2">DF5081</strain>
    </source>
</reference>
<feature type="compositionally biased region" description="Polar residues" evidence="1">
    <location>
        <begin position="67"/>
        <end position="78"/>
    </location>
</feature>
<feature type="region of interest" description="Disordered" evidence="1">
    <location>
        <begin position="1"/>
        <end position="78"/>
    </location>
</feature>
<reference evidence="3" key="1">
    <citation type="submission" date="2010-08" db="EMBL/GenBank/DDBJ databases">
        <authorList>
            <consortium name="Caenorhabditis japonica Sequencing Consortium"/>
            <person name="Wilson R.K."/>
        </authorList>
    </citation>
    <scope>NUCLEOTIDE SEQUENCE [LARGE SCALE GENOMIC DNA]</scope>
    <source>
        <strain evidence="3">DF5081</strain>
    </source>
</reference>
<dbReference type="EnsemblMetazoa" id="CJA21079b.1">
    <property type="protein sequence ID" value="CJA21079b.1"/>
    <property type="gene ID" value="WBGene00176651"/>
</dbReference>
<evidence type="ECO:0000313" key="2">
    <source>
        <dbReference type="EnsemblMetazoa" id="CJA21079b.1"/>
    </source>
</evidence>
<dbReference type="AlphaFoldDB" id="A0A8R1I5X0"/>
<proteinExistence type="predicted"/>